<name>A0A926DDV7_9FIRM</name>
<dbReference type="GO" id="GO:0005524">
    <property type="term" value="F:ATP binding"/>
    <property type="evidence" value="ECO:0007669"/>
    <property type="project" value="UniProtKB-UniRule"/>
</dbReference>
<comment type="function">
    <text evidence="17">Catalyzes the dehydration of the S-form of NAD(P)HX at the expense of ADP, which is converted to AMP. Together with NAD(P)HX epimerase, which catalyzes the epimerization of the S- and R-forms, the enzyme allows the repair of both epimers of NAD(P)HX, a damaged form of NAD(P)H that is a result of enzymatic or heat-dependent hydration.</text>
</comment>
<evidence type="ECO:0000256" key="18">
    <source>
        <dbReference type="HAMAP-Rule" id="MF_01966"/>
    </source>
</evidence>
<evidence type="ECO:0000256" key="19">
    <source>
        <dbReference type="PIRNR" id="PIRNR017184"/>
    </source>
</evidence>
<dbReference type="EC" id="5.1.99.6" evidence="19"/>
<dbReference type="PROSITE" id="PS51385">
    <property type="entry name" value="YJEF_N"/>
    <property type="match status" value="1"/>
</dbReference>
<keyword evidence="6 17" id="KW-0547">Nucleotide-binding</keyword>
<dbReference type="InterPro" id="IPR000631">
    <property type="entry name" value="CARKD"/>
</dbReference>
<comment type="similarity">
    <text evidence="3 19">In the N-terminal section; belongs to the NnrE/AIBP family.</text>
</comment>
<feature type="domain" description="YjeF C-terminal" evidence="20">
    <location>
        <begin position="227"/>
        <end position="506"/>
    </location>
</feature>
<dbReference type="GO" id="GO:0052855">
    <property type="term" value="F:ADP-dependent NAD(P)H-hydrate dehydratase activity"/>
    <property type="evidence" value="ECO:0007669"/>
    <property type="project" value="UniProtKB-UniRule"/>
</dbReference>
<evidence type="ECO:0000256" key="8">
    <source>
        <dbReference type="ARBA" id="ARBA00022857"/>
    </source>
</evidence>
<dbReference type="SUPFAM" id="SSF64153">
    <property type="entry name" value="YjeF N-terminal domain-like"/>
    <property type="match status" value="1"/>
</dbReference>
<dbReference type="PANTHER" id="PTHR12592:SF0">
    <property type="entry name" value="ATP-DEPENDENT (S)-NAD(P)H-HYDRATE DEHYDRATASE"/>
    <property type="match status" value="1"/>
</dbReference>
<dbReference type="GO" id="GO:0046872">
    <property type="term" value="F:metal ion binding"/>
    <property type="evidence" value="ECO:0007669"/>
    <property type="project" value="UniProtKB-UniRule"/>
</dbReference>
<dbReference type="Proteomes" id="UP000620366">
    <property type="component" value="Unassembled WGS sequence"/>
</dbReference>
<accession>A0A926DDV7</accession>
<dbReference type="RefSeq" id="WP_249299792.1">
    <property type="nucleotide sequence ID" value="NZ_JACRSP010000002.1"/>
</dbReference>
<dbReference type="EMBL" id="JACRSP010000002">
    <property type="protein sequence ID" value="MBC8536036.1"/>
    <property type="molecule type" value="Genomic_DNA"/>
</dbReference>
<evidence type="ECO:0000256" key="14">
    <source>
        <dbReference type="ARBA" id="ARBA00025153"/>
    </source>
</evidence>
<dbReference type="InterPro" id="IPR029056">
    <property type="entry name" value="Ribokinase-like"/>
</dbReference>
<comment type="subunit">
    <text evidence="17">Homotetramer.</text>
</comment>
<evidence type="ECO:0000259" key="20">
    <source>
        <dbReference type="PROSITE" id="PS51383"/>
    </source>
</evidence>
<dbReference type="PROSITE" id="PS51383">
    <property type="entry name" value="YJEF_C_3"/>
    <property type="match status" value="1"/>
</dbReference>
<dbReference type="PANTHER" id="PTHR12592">
    <property type="entry name" value="ATP-DEPENDENT (S)-NAD(P)H-HYDRATE DEHYDRATASE FAMILY MEMBER"/>
    <property type="match status" value="1"/>
</dbReference>
<dbReference type="HAMAP" id="MF_01965">
    <property type="entry name" value="NADHX_dehydratase"/>
    <property type="match status" value="1"/>
</dbReference>
<dbReference type="NCBIfam" id="TIGR00196">
    <property type="entry name" value="yjeF_cterm"/>
    <property type="match status" value="1"/>
</dbReference>
<comment type="catalytic activity">
    <reaction evidence="2 18 19">
        <text>(6R)-NADPHX = (6S)-NADPHX</text>
        <dbReference type="Rhea" id="RHEA:32227"/>
        <dbReference type="ChEBI" id="CHEBI:64076"/>
        <dbReference type="ChEBI" id="CHEBI:64077"/>
        <dbReference type="EC" id="5.1.99.6"/>
    </reaction>
</comment>
<reference evidence="22" key="1">
    <citation type="submission" date="2020-08" db="EMBL/GenBank/DDBJ databases">
        <title>Genome public.</title>
        <authorList>
            <person name="Liu C."/>
            <person name="Sun Q."/>
        </authorList>
    </citation>
    <scope>NUCLEOTIDE SEQUENCE</scope>
    <source>
        <strain evidence="22">BX7</strain>
    </source>
</reference>
<dbReference type="Gene3D" id="3.40.1190.20">
    <property type="match status" value="1"/>
</dbReference>
<dbReference type="HAMAP" id="MF_01966">
    <property type="entry name" value="NADHX_epimerase"/>
    <property type="match status" value="1"/>
</dbReference>
<dbReference type="InterPro" id="IPR036652">
    <property type="entry name" value="YjeF_N_dom_sf"/>
</dbReference>
<evidence type="ECO:0000256" key="9">
    <source>
        <dbReference type="ARBA" id="ARBA00022958"/>
    </source>
</evidence>
<dbReference type="InterPro" id="IPR004443">
    <property type="entry name" value="YjeF_N_dom"/>
</dbReference>
<feature type="binding site" evidence="18">
    <location>
        <position position="60"/>
    </location>
    <ligand>
        <name>K(+)</name>
        <dbReference type="ChEBI" id="CHEBI:29103"/>
    </ligand>
</feature>
<comment type="caution">
    <text evidence="22">The sequence shown here is derived from an EMBL/GenBank/DDBJ whole genome shotgun (WGS) entry which is preliminary data.</text>
</comment>
<dbReference type="CDD" id="cd01171">
    <property type="entry name" value="YXKO-related"/>
    <property type="match status" value="1"/>
</dbReference>
<evidence type="ECO:0000256" key="17">
    <source>
        <dbReference type="HAMAP-Rule" id="MF_01965"/>
    </source>
</evidence>
<dbReference type="Pfam" id="PF01256">
    <property type="entry name" value="Carb_kinase"/>
    <property type="match status" value="1"/>
</dbReference>
<evidence type="ECO:0000256" key="5">
    <source>
        <dbReference type="ARBA" id="ARBA00022723"/>
    </source>
</evidence>
<feature type="binding site" evidence="18">
    <location>
        <position position="127"/>
    </location>
    <ligand>
        <name>K(+)</name>
        <dbReference type="ChEBI" id="CHEBI:29103"/>
    </ligand>
</feature>
<protein>
    <recommendedName>
        <fullName evidence="19">Bifunctional NAD(P)H-hydrate repair enzyme</fullName>
    </recommendedName>
    <alternativeName>
        <fullName evidence="19">Nicotinamide nucleotide repair protein</fullName>
    </alternativeName>
    <domain>
        <recommendedName>
            <fullName evidence="19">ADP-dependent (S)-NAD(P)H-hydrate dehydratase</fullName>
            <ecNumber evidence="19">4.2.1.136</ecNumber>
        </recommendedName>
        <alternativeName>
            <fullName evidence="19">ADP-dependent NAD(P)HX dehydratase</fullName>
        </alternativeName>
    </domain>
    <domain>
        <recommendedName>
            <fullName evidence="19">NAD(P)H-hydrate epimerase</fullName>
            <ecNumber evidence="19">5.1.99.6</ecNumber>
        </recommendedName>
    </domain>
</protein>
<evidence type="ECO:0000256" key="2">
    <source>
        <dbReference type="ARBA" id="ARBA00000909"/>
    </source>
</evidence>
<evidence type="ECO:0000313" key="23">
    <source>
        <dbReference type="Proteomes" id="UP000620366"/>
    </source>
</evidence>
<feature type="domain" description="YjeF N-terminal" evidence="21">
    <location>
        <begin position="10"/>
        <end position="217"/>
    </location>
</feature>
<comment type="similarity">
    <text evidence="18">Belongs to the NnrE/AIBP family.</text>
</comment>
<feature type="binding site" evidence="18">
    <location>
        <begin position="59"/>
        <end position="63"/>
    </location>
    <ligand>
        <name>(6S)-NADPHX</name>
        <dbReference type="ChEBI" id="CHEBI:64076"/>
    </ligand>
</feature>
<comment type="similarity">
    <text evidence="17">Belongs to the NnrD/CARKD family.</text>
</comment>
<dbReference type="NCBIfam" id="TIGR00197">
    <property type="entry name" value="yjeF_nterm"/>
    <property type="match status" value="1"/>
</dbReference>
<keyword evidence="11 18" id="KW-0413">Isomerase</keyword>
<evidence type="ECO:0000256" key="13">
    <source>
        <dbReference type="ARBA" id="ARBA00023268"/>
    </source>
</evidence>
<comment type="cofactor">
    <cofactor evidence="17">
        <name>Mg(2+)</name>
        <dbReference type="ChEBI" id="CHEBI:18420"/>
    </cofactor>
</comment>
<feature type="binding site" evidence="18">
    <location>
        <position position="163"/>
    </location>
    <ligand>
        <name>K(+)</name>
        <dbReference type="ChEBI" id="CHEBI:29103"/>
    </ligand>
</feature>
<feature type="binding site" evidence="17">
    <location>
        <position position="333"/>
    </location>
    <ligand>
        <name>(6S)-NADPHX</name>
        <dbReference type="ChEBI" id="CHEBI:64076"/>
    </ligand>
</feature>
<comment type="caution">
    <text evidence="18">Lacks conserved residue(s) required for the propagation of feature annotation.</text>
</comment>
<evidence type="ECO:0000256" key="15">
    <source>
        <dbReference type="ARBA" id="ARBA00048238"/>
    </source>
</evidence>
<comment type="catalytic activity">
    <reaction evidence="1 18 19">
        <text>(6R)-NADHX = (6S)-NADHX</text>
        <dbReference type="Rhea" id="RHEA:32215"/>
        <dbReference type="ChEBI" id="CHEBI:64074"/>
        <dbReference type="ChEBI" id="CHEBI:64075"/>
        <dbReference type="EC" id="5.1.99.6"/>
    </reaction>
</comment>
<feature type="binding site" evidence="17">
    <location>
        <begin position="417"/>
        <end position="421"/>
    </location>
    <ligand>
        <name>AMP</name>
        <dbReference type="ChEBI" id="CHEBI:456215"/>
    </ligand>
</feature>
<dbReference type="GO" id="GO:0052856">
    <property type="term" value="F:NAD(P)HX epimerase activity"/>
    <property type="evidence" value="ECO:0007669"/>
    <property type="project" value="UniProtKB-UniRule"/>
</dbReference>
<keyword evidence="5 18" id="KW-0479">Metal-binding</keyword>
<feature type="binding site" evidence="18">
    <location>
        <begin position="131"/>
        <end position="137"/>
    </location>
    <ligand>
        <name>(6S)-NADPHX</name>
        <dbReference type="ChEBI" id="CHEBI:64076"/>
    </ligand>
</feature>
<feature type="binding site" evidence="18">
    <location>
        <position position="160"/>
    </location>
    <ligand>
        <name>(6S)-NADPHX</name>
        <dbReference type="ChEBI" id="CHEBI:64076"/>
    </ligand>
</feature>
<sequence>MTRILTGAQMRAVDARAIDSGIPGELLMEHAGRAVFEETLRHRPISGARRYYILCGGGNNGGDGYVVARLLHEAGAAALAVTTGGRQPSGDAALMAQRLAESGCSTLSWREFGAELPTPGAQDVIVDAMLGTGSAGAPRGAAADAIRWANASPACRIAVDLPSGAVCDTGAVSEPTFRAELTVTFACEKPLHRLYPARSACGRVVVRDIGIPAALLEGEHSMLLPYDRAAFLRALPRLGPLEHKGSRGKLLIVAGSERMAGAALMAAGSALRSGCGYVTLAAPEPVLAAARVRLPEAVALPLPCDAQGFLDERAVPLLREAAGRNSAVLFGPGLGRTPGVRAALEAVLALQKPLMLDADGLNALGGAPLRRTAPTVLTPHIVEFSRLTGLTVGEIEADPVSAAVRYAADNSAVLVLKGPGTIVAAPDGSVSVNDSGNPGLATAGSGDVLSGVTGAFLAAGLDAAEAARAAVFCHGAAGDLAAARLSQYGMTATDIIESLPELLRPFDWRRP</sequence>
<feature type="binding site" evidence="17">
    <location>
        <position position="446"/>
    </location>
    <ligand>
        <name>AMP</name>
        <dbReference type="ChEBI" id="CHEBI:456215"/>
    </ligand>
</feature>
<evidence type="ECO:0000256" key="1">
    <source>
        <dbReference type="ARBA" id="ARBA00000013"/>
    </source>
</evidence>
<keyword evidence="13" id="KW-0511">Multifunctional enzyme</keyword>
<evidence type="ECO:0000256" key="10">
    <source>
        <dbReference type="ARBA" id="ARBA00023027"/>
    </source>
</evidence>
<feature type="binding site" evidence="17">
    <location>
        <position position="447"/>
    </location>
    <ligand>
        <name>(6S)-NADPHX</name>
        <dbReference type="ChEBI" id="CHEBI:64076"/>
    </ligand>
</feature>
<comment type="catalytic activity">
    <reaction evidence="15 17 19">
        <text>(6S)-NADHX + ADP = AMP + phosphate + NADH + H(+)</text>
        <dbReference type="Rhea" id="RHEA:32223"/>
        <dbReference type="ChEBI" id="CHEBI:15378"/>
        <dbReference type="ChEBI" id="CHEBI:43474"/>
        <dbReference type="ChEBI" id="CHEBI:57945"/>
        <dbReference type="ChEBI" id="CHEBI:64074"/>
        <dbReference type="ChEBI" id="CHEBI:456215"/>
        <dbReference type="ChEBI" id="CHEBI:456216"/>
        <dbReference type="EC" id="4.2.1.136"/>
    </reaction>
</comment>
<comment type="similarity">
    <text evidence="4 19">In the C-terminal section; belongs to the NnrD/CARKD family.</text>
</comment>
<dbReference type="GO" id="GO:0110051">
    <property type="term" value="P:metabolite repair"/>
    <property type="evidence" value="ECO:0007669"/>
    <property type="project" value="TreeGrafter"/>
</dbReference>
<evidence type="ECO:0000256" key="11">
    <source>
        <dbReference type="ARBA" id="ARBA00023235"/>
    </source>
</evidence>
<keyword evidence="9 18" id="KW-0630">Potassium</keyword>
<dbReference type="Gene3D" id="3.40.50.10260">
    <property type="entry name" value="YjeF N-terminal domain"/>
    <property type="match status" value="1"/>
</dbReference>
<comment type="function">
    <text evidence="14 19">Bifunctional enzyme that catalyzes the epimerization of the S- and R-forms of NAD(P)HX and the dehydration of the S-form of NAD(P)HX at the expense of ADP, which is converted to AMP. This allows the repair of both epimers of NAD(P)HX, a damaged form of NAD(P)H that is a result of enzymatic or heat-dependent hydration.</text>
</comment>
<dbReference type="AlphaFoldDB" id="A0A926DDV7"/>
<evidence type="ECO:0000313" key="22">
    <source>
        <dbReference type="EMBL" id="MBC8536036.1"/>
    </source>
</evidence>
<feature type="binding site" evidence="17">
    <location>
        <position position="380"/>
    </location>
    <ligand>
        <name>(6S)-NADPHX</name>
        <dbReference type="ChEBI" id="CHEBI:64076"/>
    </ligand>
</feature>
<evidence type="ECO:0000256" key="6">
    <source>
        <dbReference type="ARBA" id="ARBA00022741"/>
    </source>
</evidence>
<proteinExistence type="inferred from homology"/>
<keyword evidence="12 17" id="KW-0456">Lyase</keyword>
<evidence type="ECO:0000256" key="16">
    <source>
        <dbReference type="ARBA" id="ARBA00049209"/>
    </source>
</evidence>
<dbReference type="PIRSF" id="PIRSF017184">
    <property type="entry name" value="Nnr"/>
    <property type="match status" value="1"/>
</dbReference>
<keyword evidence="7 17" id="KW-0067">ATP-binding</keyword>
<dbReference type="InterPro" id="IPR030677">
    <property type="entry name" value="Nnr"/>
</dbReference>
<dbReference type="SUPFAM" id="SSF53613">
    <property type="entry name" value="Ribokinase-like"/>
    <property type="match status" value="1"/>
</dbReference>
<comment type="catalytic activity">
    <reaction evidence="16 17 19">
        <text>(6S)-NADPHX + ADP = AMP + phosphate + NADPH + H(+)</text>
        <dbReference type="Rhea" id="RHEA:32235"/>
        <dbReference type="ChEBI" id="CHEBI:15378"/>
        <dbReference type="ChEBI" id="CHEBI:43474"/>
        <dbReference type="ChEBI" id="CHEBI:57783"/>
        <dbReference type="ChEBI" id="CHEBI:64076"/>
        <dbReference type="ChEBI" id="CHEBI:456215"/>
        <dbReference type="ChEBI" id="CHEBI:456216"/>
        <dbReference type="EC" id="4.2.1.136"/>
    </reaction>
</comment>
<dbReference type="EC" id="4.2.1.136" evidence="19"/>
<keyword evidence="8 17" id="KW-0521">NADP</keyword>
<evidence type="ECO:0000256" key="12">
    <source>
        <dbReference type="ARBA" id="ARBA00023239"/>
    </source>
</evidence>
<evidence type="ECO:0000259" key="21">
    <source>
        <dbReference type="PROSITE" id="PS51385"/>
    </source>
</evidence>
<evidence type="ECO:0000256" key="4">
    <source>
        <dbReference type="ARBA" id="ARBA00009524"/>
    </source>
</evidence>
<keyword evidence="10 17" id="KW-0520">NAD</keyword>
<keyword evidence="23" id="KW-1185">Reference proteome</keyword>
<evidence type="ECO:0000256" key="3">
    <source>
        <dbReference type="ARBA" id="ARBA00006001"/>
    </source>
</evidence>
<feature type="binding site" evidence="17">
    <location>
        <position position="262"/>
    </location>
    <ligand>
        <name>(6S)-NADPHX</name>
        <dbReference type="ChEBI" id="CHEBI:64076"/>
    </ligand>
</feature>
<comment type="function">
    <text evidence="18">Catalyzes the epimerization of the S- and R-forms of NAD(P)HX, a damaged form of NAD(P)H that is a result of enzymatic or heat-dependent hydration. This is a prerequisite for the S-specific NAD(P)H-hydrate dehydratase to allow the repair of both epimers of NAD(P)HX.</text>
</comment>
<comment type="cofactor">
    <cofactor evidence="18 19">
        <name>K(+)</name>
        <dbReference type="ChEBI" id="CHEBI:29103"/>
    </cofactor>
    <text evidence="18 19">Binds 1 potassium ion per subunit.</text>
</comment>
<gene>
    <name evidence="18" type="primary">nnrE</name>
    <name evidence="17" type="synonym">nnrD</name>
    <name evidence="22" type="ORF">H8695_04945</name>
</gene>
<evidence type="ECO:0000256" key="7">
    <source>
        <dbReference type="ARBA" id="ARBA00022840"/>
    </source>
</evidence>
<dbReference type="Pfam" id="PF03853">
    <property type="entry name" value="YjeF_N"/>
    <property type="match status" value="1"/>
</dbReference>
<organism evidence="22 23">
    <name type="scientific">Feifania hominis</name>
    <dbReference type="NCBI Taxonomy" id="2763660"/>
    <lineage>
        <taxon>Bacteria</taxon>
        <taxon>Bacillati</taxon>
        <taxon>Bacillota</taxon>
        <taxon>Clostridia</taxon>
        <taxon>Eubacteriales</taxon>
        <taxon>Feifaniaceae</taxon>
        <taxon>Feifania</taxon>
    </lineage>
</organism>
<dbReference type="GO" id="GO:0046496">
    <property type="term" value="P:nicotinamide nucleotide metabolic process"/>
    <property type="evidence" value="ECO:0007669"/>
    <property type="project" value="UniProtKB-UniRule"/>
</dbReference>